<comment type="caution">
    <text evidence="13">The sequence shown here is derived from an EMBL/GenBank/DDBJ whole genome shotgun (WGS) entry which is preliminary data.</text>
</comment>
<keyword evidence="7 10" id="KW-0808">Transferase</keyword>
<dbReference type="NCBIfam" id="TIGR01515">
    <property type="entry name" value="branching_enzym"/>
    <property type="match status" value="1"/>
</dbReference>
<evidence type="ECO:0000256" key="4">
    <source>
        <dbReference type="ARBA" id="ARBA00009000"/>
    </source>
</evidence>
<evidence type="ECO:0000259" key="12">
    <source>
        <dbReference type="SMART" id="SM00642"/>
    </source>
</evidence>
<dbReference type="PIRSF" id="PIRSF000463">
    <property type="entry name" value="GlgB"/>
    <property type="match status" value="1"/>
</dbReference>
<dbReference type="NCBIfam" id="NF008967">
    <property type="entry name" value="PRK12313.1"/>
    <property type="match status" value="1"/>
</dbReference>
<evidence type="ECO:0000256" key="7">
    <source>
        <dbReference type="ARBA" id="ARBA00022679"/>
    </source>
</evidence>
<evidence type="ECO:0000313" key="14">
    <source>
        <dbReference type="Proteomes" id="UP000005017"/>
    </source>
</evidence>
<dbReference type="Pfam" id="PF02922">
    <property type="entry name" value="CBM_48"/>
    <property type="match status" value="1"/>
</dbReference>
<dbReference type="NCBIfam" id="NF003811">
    <property type="entry name" value="PRK05402.1"/>
    <property type="match status" value="1"/>
</dbReference>
<name>D2MNG7_9FIRM</name>
<proteinExistence type="inferred from homology"/>
<dbReference type="Gene3D" id="2.60.40.1180">
    <property type="entry name" value="Golgi alpha-mannosidase II"/>
    <property type="match status" value="1"/>
</dbReference>
<feature type="active site" description="Nucleophile" evidence="10 11">
    <location>
        <position position="303"/>
    </location>
</feature>
<comment type="similarity">
    <text evidence="4 10">Belongs to the glycosyl hydrolase 13 family. GlgB subfamily.</text>
</comment>
<dbReference type="eggNOG" id="COG0296">
    <property type="taxonomic scope" value="Bacteria"/>
</dbReference>
<sequence>MNNYLNPSEQYWYKEGTWSEAYTRFGAHPAVINDQKGYVFSVWAPHAKAVYVTGDFCDWQAFRYPMKHDVDQGIFSLFIAGAEEGQCYKYVLEDETGELFYKADPYANYAQQPPETASRLIDLSKHRWKDKRWLNKRRKTNHMEQPLNIYEVQLGSWKRNEDGSYYSYEQLKKTLIPYVKEMGYTHLELMPVMEYPFDGSWGYQITGYYAPTSRFGSPSDFMAFIDACHQENIGVILDWVPGHFCQDSHGLSMFDGKKLYEKEKHAQWGTLKFDFSKGEVRSFLLSNAMFWLKEFHVDGLRVDGVTSMLYLNFGIDDPQLKKFNEKGTEEDLRSIQFIQKLNSTVGEKFPDVMMIAEESTAWPLVTYPPKDGGLGFHYKWDMGWMHDTLHYMQTDFPWRPGNHHLLTFSMMYNFNENFVLALSHDEVVHGKCSLIGRMPGDWWRQFAGMRALAFYQMTHPGAKHNFMGNEFAQFIEWREYEGLQWFMLDYDTHQHLQDFNRDLNHFFLSSKALWQENYSWEGFEWMDADNEKQSTLLYRRKGKLDRDEEIILINFVPEVYDEYRIGVPKKAWYKEVFNTDAKEYGGSGRINTGYYKAEKIPMHGQSYSICIKTPPIGGMVIQRVGPKEVKEKILKK</sequence>
<dbReference type="InterPro" id="IPR044143">
    <property type="entry name" value="GlgB_N_E_set_prok"/>
</dbReference>
<dbReference type="STRING" id="679192.HMPREF9013_0192"/>
<dbReference type="FunFam" id="3.20.20.80:FF:000003">
    <property type="entry name" value="1,4-alpha-glucan branching enzyme GlgB"/>
    <property type="match status" value="1"/>
</dbReference>
<dbReference type="OrthoDB" id="9800174at2"/>
<dbReference type="HAMAP" id="MF_00685">
    <property type="entry name" value="GlgB"/>
    <property type="match status" value="1"/>
</dbReference>
<dbReference type="GO" id="GO:0005978">
    <property type="term" value="P:glycogen biosynthetic process"/>
    <property type="evidence" value="ECO:0007669"/>
    <property type="project" value="UniProtKB-UniRule"/>
</dbReference>
<dbReference type="GO" id="GO:0004553">
    <property type="term" value="F:hydrolase activity, hydrolyzing O-glycosyl compounds"/>
    <property type="evidence" value="ECO:0007669"/>
    <property type="project" value="InterPro"/>
</dbReference>
<comment type="pathway">
    <text evidence="3 10">Glycan biosynthesis; glycogen biosynthesis.</text>
</comment>
<evidence type="ECO:0000313" key="13">
    <source>
        <dbReference type="EMBL" id="EFC05989.1"/>
    </source>
</evidence>
<protein>
    <recommendedName>
        <fullName evidence="10">1,4-alpha-glucan branching enzyme GlgB</fullName>
        <ecNumber evidence="10">2.4.1.18</ecNumber>
    </recommendedName>
    <alternativeName>
        <fullName evidence="10">1,4-alpha-D-glucan:1,4-alpha-D-glucan 6-glucosyl-transferase</fullName>
    </alternativeName>
    <alternativeName>
        <fullName evidence="10">Alpha-(1-&gt;4)-glucan branching enzyme</fullName>
    </alternativeName>
    <alternativeName>
        <fullName evidence="10">Glycogen branching enzyme</fullName>
        <shortName evidence="10">BE</shortName>
    </alternativeName>
</protein>
<reference evidence="14" key="1">
    <citation type="submission" date="2009-12" db="EMBL/GenBank/DDBJ databases">
        <title>Sequence of Clostridiales genomosp. BVAB3 str. UPII9-5.</title>
        <authorList>
            <person name="Madupu R."/>
            <person name="Durkin A.S."/>
            <person name="Torralba M."/>
            <person name="Methe B."/>
            <person name="Sutton G.G."/>
            <person name="Strausberg R.L."/>
            <person name="Nelson K.E."/>
        </authorList>
    </citation>
    <scope>NUCLEOTIDE SEQUENCE [LARGE SCALE GENOMIC DNA]</scope>
    <source>
        <strain evidence="14">W1219</strain>
    </source>
</reference>
<comment type="subunit">
    <text evidence="10">Monomer.</text>
</comment>
<dbReference type="InterPro" id="IPR013780">
    <property type="entry name" value="Glyco_hydro_b"/>
</dbReference>
<dbReference type="UniPathway" id="UPA00164"/>
<keyword evidence="8 10" id="KW-0320">Glycogen biosynthesis</keyword>
<feature type="domain" description="Glycosyl hydrolase family 13 catalytic" evidence="12">
    <location>
        <begin position="151"/>
        <end position="501"/>
    </location>
</feature>
<accession>D2MNG7</accession>
<comment type="function">
    <text evidence="2 10">Catalyzes the formation of the alpha-1,6-glucosidic linkages in glycogen by scission of a 1,4-alpha-linked oligosaccharide from growing alpha-1,4-glucan chains and the subsequent attachment of the oligosaccharide to the alpha-1,6 position.</text>
</comment>
<dbReference type="Gene3D" id="3.20.20.80">
    <property type="entry name" value="Glycosidases"/>
    <property type="match status" value="1"/>
</dbReference>
<evidence type="ECO:0000256" key="8">
    <source>
        <dbReference type="ARBA" id="ARBA00023056"/>
    </source>
</evidence>
<dbReference type="CDD" id="cd11322">
    <property type="entry name" value="AmyAc_Glg_BE"/>
    <property type="match status" value="1"/>
</dbReference>
<dbReference type="RefSeq" id="WP_006626938.1">
    <property type="nucleotide sequence ID" value="NZ_ADFR01000003.1"/>
</dbReference>
<organism evidence="13 14">
    <name type="scientific">Bulleidia extructa W1219</name>
    <dbReference type="NCBI Taxonomy" id="679192"/>
    <lineage>
        <taxon>Bacteria</taxon>
        <taxon>Bacillati</taxon>
        <taxon>Bacillota</taxon>
        <taxon>Erysipelotrichia</taxon>
        <taxon>Erysipelotrichales</taxon>
        <taxon>Erysipelotrichaceae</taxon>
        <taxon>Bulleidia</taxon>
    </lineage>
</organism>
<keyword evidence="14" id="KW-1185">Reference proteome</keyword>
<comment type="catalytic activity">
    <reaction evidence="1 10">
        <text>Transfers a segment of a (1-&gt;4)-alpha-D-glucan chain to a primary hydroxy group in a similar glucan chain.</text>
        <dbReference type="EC" id="2.4.1.18"/>
    </reaction>
</comment>
<dbReference type="InterPro" id="IPR037439">
    <property type="entry name" value="Branching_enzy"/>
</dbReference>
<evidence type="ECO:0000256" key="5">
    <source>
        <dbReference type="ARBA" id="ARBA00022600"/>
    </source>
</evidence>
<dbReference type="InterPro" id="IPR017853">
    <property type="entry name" value="GH"/>
</dbReference>
<gene>
    <name evidence="10 13" type="primary">glgB</name>
    <name evidence="13" type="ORF">HMPREF9013_0192</name>
</gene>
<dbReference type="Gene3D" id="2.60.40.10">
    <property type="entry name" value="Immunoglobulins"/>
    <property type="match status" value="1"/>
</dbReference>
<evidence type="ECO:0000256" key="1">
    <source>
        <dbReference type="ARBA" id="ARBA00000826"/>
    </source>
</evidence>
<dbReference type="PANTHER" id="PTHR43651:SF3">
    <property type="entry name" value="1,4-ALPHA-GLUCAN-BRANCHING ENZYME"/>
    <property type="match status" value="1"/>
</dbReference>
<dbReference type="FunFam" id="2.60.40.1180:FF:000002">
    <property type="entry name" value="1,4-alpha-glucan branching enzyme GlgB"/>
    <property type="match status" value="1"/>
</dbReference>
<dbReference type="SUPFAM" id="SSF51445">
    <property type="entry name" value="(Trans)glycosidases"/>
    <property type="match status" value="1"/>
</dbReference>
<dbReference type="CDD" id="cd02855">
    <property type="entry name" value="E_set_GBE_prok_N"/>
    <property type="match status" value="1"/>
</dbReference>
<dbReference type="AlphaFoldDB" id="D2MNG7"/>
<dbReference type="InterPro" id="IPR004193">
    <property type="entry name" value="Glyco_hydro_13_N"/>
</dbReference>
<dbReference type="GO" id="GO:0003844">
    <property type="term" value="F:1,4-alpha-glucan branching enzyme activity"/>
    <property type="evidence" value="ECO:0007669"/>
    <property type="project" value="UniProtKB-UniRule"/>
</dbReference>
<dbReference type="GO" id="GO:0005829">
    <property type="term" value="C:cytosol"/>
    <property type="evidence" value="ECO:0007669"/>
    <property type="project" value="TreeGrafter"/>
</dbReference>
<dbReference type="Proteomes" id="UP000005017">
    <property type="component" value="Unassembled WGS sequence"/>
</dbReference>
<evidence type="ECO:0000256" key="3">
    <source>
        <dbReference type="ARBA" id="ARBA00004964"/>
    </source>
</evidence>
<feature type="active site" description="Proton donor" evidence="10 11">
    <location>
        <position position="357"/>
    </location>
</feature>
<dbReference type="PANTHER" id="PTHR43651">
    <property type="entry name" value="1,4-ALPHA-GLUCAN-BRANCHING ENZYME"/>
    <property type="match status" value="1"/>
</dbReference>
<dbReference type="EC" id="2.4.1.18" evidence="10"/>
<dbReference type="InterPro" id="IPR006407">
    <property type="entry name" value="GlgB"/>
</dbReference>
<dbReference type="InterPro" id="IPR006047">
    <property type="entry name" value="GH13_cat_dom"/>
</dbReference>
<evidence type="ECO:0000256" key="11">
    <source>
        <dbReference type="PIRSR" id="PIRSR000463-1"/>
    </source>
</evidence>
<keyword evidence="5 10" id="KW-0321">Glycogen metabolism</keyword>
<evidence type="ECO:0000256" key="9">
    <source>
        <dbReference type="ARBA" id="ARBA00023277"/>
    </source>
</evidence>
<dbReference type="InterPro" id="IPR013783">
    <property type="entry name" value="Ig-like_fold"/>
</dbReference>
<keyword evidence="9 10" id="KW-0119">Carbohydrate metabolism</keyword>
<evidence type="ECO:0000256" key="10">
    <source>
        <dbReference type="HAMAP-Rule" id="MF_00685"/>
    </source>
</evidence>
<keyword evidence="6 10" id="KW-0328">Glycosyltransferase</keyword>
<dbReference type="EMBL" id="ADFR01000003">
    <property type="protein sequence ID" value="EFC05989.1"/>
    <property type="molecule type" value="Genomic_DNA"/>
</dbReference>
<dbReference type="SUPFAM" id="SSF51011">
    <property type="entry name" value="Glycosyl hydrolase domain"/>
    <property type="match status" value="1"/>
</dbReference>
<dbReference type="Pfam" id="PF00128">
    <property type="entry name" value="Alpha-amylase"/>
    <property type="match status" value="1"/>
</dbReference>
<dbReference type="Pfam" id="PF02806">
    <property type="entry name" value="Alpha-amylase_C"/>
    <property type="match status" value="1"/>
</dbReference>
<evidence type="ECO:0000256" key="2">
    <source>
        <dbReference type="ARBA" id="ARBA00002953"/>
    </source>
</evidence>
<dbReference type="InterPro" id="IPR006048">
    <property type="entry name" value="A-amylase/branching_C"/>
</dbReference>
<dbReference type="SMART" id="SM00642">
    <property type="entry name" value="Aamy"/>
    <property type="match status" value="1"/>
</dbReference>
<dbReference type="GO" id="GO:0043169">
    <property type="term" value="F:cation binding"/>
    <property type="evidence" value="ECO:0007669"/>
    <property type="project" value="InterPro"/>
</dbReference>
<evidence type="ECO:0000256" key="6">
    <source>
        <dbReference type="ARBA" id="ARBA00022676"/>
    </source>
</evidence>